<gene>
    <name evidence="10" type="ORF">E1298_22520</name>
</gene>
<dbReference type="Pfam" id="PF00892">
    <property type="entry name" value="EamA"/>
    <property type="match status" value="2"/>
</dbReference>
<organism evidence="10 11">
    <name type="scientific">Actinomadura rubrisoli</name>
    <dbReference type="NCBI Taxonomy" id="2530368"/>
    <lineage>
        <taxon>Bacteria</taxon>
        <taxon>Bacillati</taxon>
        <taxon>Actinomycetota</taxon>
        <taxon>Actinomycetes</taxon>
        <taxon>Streptosporangiales</taxon>
        <taxon>Thermomonosporaceae</taxon>
        <taxon>Actinomadura</taxon>
    </lineage>
</organism>
<feature type="transmembrane region" description="Helical" evidence="8">
    <location>
        <begin position="69"/>
        <end position="91"/>
    </location>
</feature>
<dbReference type="Proteomes" id="UP000294513">
    <property type="component" value="Unassembled WGS sequence"/>
</dbReference>
<feature type="region of interest" description="Disordered" evidence="7">
    <location>
        <begin position="290"/>
        <end position="320"/>
    </location>
</feature>
<evidence type="ECO:0000313" key="11">
    <source>
        <dbReference type="Proteomes" id="UP000294513"/>
    </source>
</evidence>
<feature type="transmembrane region" description="Helical" evidence="8">
    <location>
        <begin position="123"/>
        <end position="144"/>
    </location>
</feature>
<dbReference type="OrthoDB" id="5150004at2"/>
<keyword evidence="5 8" id="KW-1133">Transmembrane helix</keyword>
<feature type="transmembrane region" description="Helical" evidence="8">
    <location>
        <begin position="12"/>
        <end position="34"/>
    </location>
</feature>
<dbReference type="InterPro" id="IPR051258">
    <property type="entry name" value="Diverse_Substrate_Transporter"/>
</dbReference>
<keyword evidence="6 8" id="KW-0472">Membrane</keyword>
<sequence>MILHSARRGTLGAGTAMFLVGSLTAVSATIAGYPVFGGQAARYAVAALILLVVARFAGGPARRPTPRDWLLLAALASTGLVAFNVCIVAATRDTSPATIGTVIATVPIVLALIGPLMERRRPAPAVVVAACVVAAGAALANGLGGGSPRGLLLSLGALGGEVCFSLLAVPLLPRLGPLRVSAYSAALATPMLLAVGLATDGTGVVRTPTGTELAGLAYLSVVVTTVAFLLWYDALGRLGADRAGLFAGVIPVSAVLTTVALGIERPGPADLAGAALVAAGVVVGLRARPAPRPESAPAHAQAPAHAPAHASTPAHAEGGC</sequence>
<evidence type="ECO:0000256" key="8">
    <source>
        <dbReference type="SAM" id="Phobius"/>
    </source>
</evidence>
<dbReference type="InterPro" id="IPR037185">
    <property type="entry name" value="EmrE-like"/>
</dbReference>
<feature type="transmembrane region" description="Helical" evidence="8">
    <location>
        <begin position="97"/>
        <end position="116"/>
    </location>
</feature>
<reference evidence="10 11" key="1">
    <citation type="submission" date="2019-03" db="EMBL/GenBank/DDBJ databases">
        <title>Draft genome sequences of novel Actinobacteria.</title>
        <authorList>
            <person name="Sahin N."/>
            <person name="Ay H."/>
            <person name="Saygin H."/>
        </authorList>
    </citation>
    <scope>NUCLEOTIDE SEQUENCE [LARGE SCALE GENOMIC DNA]</scope>
    <source>
        <strain evidence="10 11">H3C3</strain>
    </source>
</reference>
<dbReference type="SUPFAM" id="SSF103481">
    <property type="entry name" value="Multidrug resistance efflux transporter EmrE"/>
    <property type="match status" value="2"/>
</dbReference>
<name>A0A4R5BAM0_9ACTN</name>
<dbReference type="AlphaFoldDB" id="A0A4R5BAM0"/>
<feature type="transmembrane region" description="Helical" evidence="8">
    <location>
        <begin position="213"/>
        <end position="232"/>
    </location>
</feature>
<evidence type="ECO:0000256" key="3">
    <source>
        <dbReference type="ARBA" id="ARBA00022475"/>
    </source>
</evidence>
<evidence type="ECO:0000259" key="9">
    <source>
        <dbReference type="Pfam" id="PF00892"/>
    </source>
</evidence>
<feature type="transmembrane region" description="Helical" evidence="8">
    <location>
        <begin position="269"/>
        <end position="287"/>
    </location>
</feature>
<feature type="transmembrane region" description="Helical" evidence="8">
    <location>
        <begin position="150"/>
        <end position="173"/>
    </location>
</feature>
<proteinExistence type="inferred from homology"/>
<dbReference type="InterPro" id="IPR000620">
    <property type="entry name" value="EamA_dom"/>
</dbReference>
<feature type="domain" description="EamA" evidence="9">
    <location>
        <begin position="11"/>
        <end position="141"/>
    </location>
</feature>
<comment type="subcellular location">
    <subcellularLocation>
        <location evidence="1">Cell membrane</location>
        <topology evidence="1">Multi-pass membrane protein</topology>
    </subcellularLocation>
</comment>
<dbReference type="PANTHER" id="PTHR42920">
    <property type="entry name" value="OS03G0707200 PROTEIN-RELATED"/>
    <property type="match status" value="1"/>
</dbReference>
<evidence type="ECO:0000256" key="7">
    <source>
        <dbReference type="SAM" id="MobiDB-lite"/>
    </source>
</evidence>
<evidence type="ECO:0000256" key="1">
    <source>
        <dbReference type="ARBA" id="ARBA00004651"/>
    </source>
</evidence>
<dbReference type="EMBL" id="SMKU01000123">
    <property type="protein sequence ID" value="TDD82535.1"/>
    <property type="molecule type" value="Genomic_DNA"/>
</dbReference>
<comment type="caution">
    <text evidence="10">The sequence shown here is derived from an EMBL/GenBank/DDBJ whole genome shotgun (WGS) entry which is preliminary data.</text>
</comment>
<comment type="similarity">
    <text evidence="2">Belongs to the EamA transporter family.</text>
</comment>
<feature type="transmembrane region" description="Helical" evidence="8">
    <location>
        <begin position="180"/>
        <end position="198"/>
    </location>
</feature>
<keyword evidence="11" id="KW-1185">Reference proteome</keyword>
<accession>A0A4R5BAM0</accession>
<dbReference type="RefSeq" id="WP_131896377.1">
    <property type="nucleotide sequence ID" value="NZ_SMKU01000123.1"/>
</dbReference>
<dbReference type="GO" id="GO:0005886">
    <property type="term" value="C:plasma membrane"/>
    <property type="evidence" value="ECO:0007669"/>
    <property type="project" value="UniProtKB-SubCell"/>
</dbReference>
<feature type="domain" description="EamA" evidence="9">
    <location>
        <begin position="171"/>
        <end position="283"/>
    </location>
</feature>
<evidence type="ECO:0000313" key="10">
    <source>
        <dbReference type="EMBL" id="TDD82535.1"/>
    </source>
</evidence>
<evidence type="ECO:0000256" key="6">
    <source>
        <dbReference type="ARBA" id="ARBA00023136"/>
    </source>
</evidence>
<dbReference type="PANTHER" id="PTHR42920:SF11">
    <property type="entry name" value="INNER MEMBRANE PROTEIN YTFF"/>
    <property type="match status" value="1"/>
</dbReference>
<evidence type="ECO:0000256" key="4">
    <source>
        <dbReference type="ARBA" id="ARBA00022692"/>
    </source>
</evidence>
<protein>
    <submittedName>
        <fullName evidence="10">DMT family transporter</fullName>
    </submittedName>
</protein>
<evidence type="ECO:0000256" key="5">
    <source>
        <dbReference type="ARBA" id="ARBA00022989"/>
    </source>
</evidence>
<evidence type="ECO:0000256" key="2">
    <source>
        <dbReference type="ARBA" id="ARBA00007362"/>
    </source>
</evidence>
<feature type="transmembrane region" description="Helical" evidence="8">
    <location>
        <begin position="244"/>
        <end position="263"/>
    </location>
</feature>
<keyword evidence="4 8" id="KW-0812">Transmembrane</keyword>
<feature type="transmembrane region" description="Helical" evidence="8">
    <location>
        <begin position="40"/>
        <end position="57"/>
    </location>
</feature>
<keyword evidence="3" id="KW-1003">Cell membrane</keyword>